<evidence type="ECO:0008006" key="5">
    <source>
        <dbReference type="Google" id="ProtNLM"/>
    </source>
</evidence>
<dbReference type="Gene3D" id="2.40.260.10">
    <property type="entry name" value="Sortase"/>
    <property type="match status" value="1"/>
</dbReference>
<evidence type="ECO:0000256" key="1">
    <source>
        <dbReference type="ARBA" id="ARBA00022801"/>
    </source>
</evidence>
<keyword evidence="1" id="KW-0378">Hydrolase</keyword>
<dbReference type="Pfam" id="PF04203">
    <property type="entry name" value="Sortase"/>
    <property type="match status" value="1"/>
</dbReference>
<name>A0A1F6FJQ3_9BACT</name>
<evidence type="ECO:0000313" key="4">
    <source>
        <dbReference type="Proteomes" id="UP000177395"/>
    </source>
</evidence>
<dbReference type="GO" id="GO:0016787">
    <property type="term" value="F:hydrolase activity"/>
    <property type="evidence" value="ECO:0007669"/>
    <property type="project" value="UniProtKB-KW"/>
</dbReference>
<keyword evidence="2" id="KW-1133">Transmembrane helix</keyword>
<reference evidence="3 4" key="1">
    <citation type="journal article" date="2016" name="Nat. Commun.">
        <title>Thousands of microbial genomes shed light on interconnected biogeochemical processes in an aquifer system.</title>
        <authorList>
            <person name="Anantharaman K."/>
            <person name="Brown C.T."/>
            <person name="Hug L.A."/>
            <person name="Sharon I."/>
            <person name="Castelle C.J."/>
            <person name="Probst A.J."/>
            <person name="Thomas B.C."/>
            <person name="Singh A."/>
            <person name="Wilkins M.J."/>
            <person name="Karaoz U."/>
            <person name="Brodie E.L."/>
            <person name="Williams K.H."/>
            <person name="Hubbard S.S."/>
            <person name="Banfield J.F."/>
        </authorList>
    </citation>
    <scope>NUCLEOTIDE SEQUENCE [LARGE SCALE GENOMIC DNA]</scope>
</reference>
<feature type="transmembrane region" description="Helical" evidence="2">
    <location>
        <begin position="12"/>
        <end position="34"/>
    </location>
</feature>
<dbReference type="InterPro" id="IPR023365">
    <property type="entry name" value="Sortase_dom-sf"/>
</dbReference>
<dbReference type="EMBL" id="MFMS01000002">
    <property type="protein sequence ID" value="OGG86089.1"/>
    <property type="molecule type" value="Genomic_DNA"/>
</dbReference>
<keyword evidence="2" id="KW-0812">Transmembrane</keyword>
<dbReference type="AlphaFoldDB" id="A0A1F6FJQ3"/>
<dbReference type="Proteomes" id="UP000177395">
    <property type="component" value="Unassembled WGS sequence"/>
</dbReference>
<accession>A0A1F6FJQ3</accession>
<organism evidence="3 4">
    <name type="scientific">Candidatus Kaiserbacteria bacterium RIFOXYB1_FULL_46_14</name>
    <dbReference type="NCBI Taxonomy" id="1798531"/>
    <lineage>
        <taxon>Bacteria</taxon>
        <taxon>Candidatus Kaiseribacteriota</taxon>
    </lineage>
</organism>
<evidence type="ECO:0000313" key="3">
    <source>
        <dbReference type="EMBL" id="OGG86089.1"/>
    </source>
</evidence>
<dbReference type="SUPFAM" id="SSF63817">
    <property type="entry name" value="Sortase"/>
    <property type="match status" value="1"/>
</dbReference>
<gene>
    <name evidence="3" type="ORF">A2392_01350</name>
</gene>
<sequence length="215" mass="23672">MFSKLLNEILPRSGAFLAVFFVVMTLGYSFLYFVDFVPEPVTNTVKPIETASPSPEVIEEQPAIPSENADPLPVSITIDALDRTVVVLNPTSNVISELDNALLKGVIRHPDSDDLTSTGNILILGHSSYLKNVFNKNFQAFNGIQNLNWGDTIRVKSGDTEYIYKVDRVYKAEASEVNVKTGGDEHKLTLVTCNSFGAKEDRFIVEATLSSKKAL</sequence>
<keyword evidence="2" id="KW-0472">Membrane</keyword>
<protein>
    <recommendedName>
        <fullName evidence="5">Sortase</fullName>
    </recommendedName>
</protein>
<proteinExistence type="predicted"/>
<dbReference type="InterPro" id="IPR005754">
    <property type="entry name" value="Sortase"/>
</dbReference>
<dbReference type="STRING" id="1798531.A2392_01350"/>
<comment type="caution">
    <text evidence="3">The sequence shown here is derived from an EMBL/GenBank/DDBJ whole genome shotgun (WGS) entry which is preliminary data.</text>
</comment>
<evidence type="ECO:0000256" key="2">
    <source>
        <dbReference type="SAM" id="Phobius"/>
    </source>
</evidence>